<dbReference type="RefSeq" id="WP_184474460.1">
    <property type="nucleotide sequence ID" value="NZ_JACHOV010000003.1"/>
</dbReference>
<organism evidence="2 3">
    <name type="scientific">Rhizorhapis suberifaciens</name>
    <name type="common">corky root of lettuce</name>
    <dbReference type="NCBI Taxonomy" id="13656"/>
    <lineage>
        <taxon>Bacteria</taxon>
        <taxon>Pseudomonadati</taxon>
        <taxon>Pseudomonadota</taxon>
        <taxon>Alphaproteobacteria</taxon>
        <taxon>Sphingomonadales</taxon>
        <taxon>Sphingomonadaceae</taxon>
        <taxon>Rhizorhapis</taxon>
    </lineage>
</organism>
<dbReference type="SMART" id="SM00558">
    <property type="entry name" value="JmjC"/>
    <property type="match status" value="1"/>
</dbReference>
<dbReference type="PANTHER" id="PTHR12461:SF105">
    <property type="entry name" value="HYPOXIA-INDUCIBLE FACTOR 1-ALPHA INHIBITOR"/>
    <property type="match status" value="1"/>
</dbReference>
<evidence type="ECO:0000259" key="1">
    <source>
        <dbReference type="PROSITE" id="PS51184"/>
    </source>
</evidence>
<sequence>MTGQNSIGRRAFSNETLATLCQAYPDAPAKLAHDLAGHPLLTRAALAELAERLPRDRVEYNRGDLPLGVRPEDTPENGLSIGETIRAIDSNGSWMVLKNVERDVLFNALLHSALSEIAPLVETKTGPMLHSEAFIFLSSPNSITPFHMDPEHNILLQIEGEKMMTVFPAGDKALVPPEQSEAFHAGAHRNLHWDERFLAKGKAIHLSPGDAVLVPVKAPHFVKNGAAVSISFSITWRSARSVAEGELHSLNAQLRRWRLPVTGIGRRPEKQILGRLGYRIMRKLGA</sequence>
<protein>
    <recommendedName>
        <fullName evidence="1">JmjC domain-containing protein</fullName>
    </recommendedName>
</protein>
<dbReference type="AlphaFoldDB" id="A0A840HSR6"/>
<proteinExistence type="predicted"/>
<dbReference type="Pfam" id="PF13621">
    <property type="entry name" value="Cupin_8"/>
    <property type="match status" value="1"/>
</dbReference>
<evidence type="ECO:0000313" key="3">
    <source>
        <dbReference type="Proteomes" id="UP000575068"/>
    </source>
</evidence>
<accession>A0A840HSR6</accession>
<evidence type="ECO:0000313" key="2">
    <source>
        <dbReference type="EMBL" id="MBB4640608.1"/>
    </source>
</evidence>
<dbReference type="InterPro" id="IPR003347">
    <property type="entry name" value="JmjC_dom"/>
</dbReference>
<comment type="caution">
    <text evidence="2">The sequence shown here is derived from an EMBL/GenBank/DDBJ whole genome shotgun (WGS) entry which is preliminary data.</text>
</comment>
<dbReference type="SUPFAM" id="SSF51197">
    <property type="entry name" value="Clavaminate synthase-like"/>
    <property type="match status" value="1"/>
</dbReference>
<dbReference type="InterPro" id="IPR041667">
    <property type="entry name" value="Cupin_8"/>
</dbReference>
<keyword evidence="3" id="KW-1185">Reference proteome</keyword>
<dbReference type="PROSITE" id="PS51184">
    <property type="entry name" value="JMJC"/>
    <property type="match status" value="1"/>
</dbReference>
<gene>
    <name evidence="2" type="ORF">HNQ99_000901</name>
</gene>
<dbReference type="Gene3D" id="2.60.120.650">
    <property type="entry name" value="Cupin"/>
    <property type="match status" value="1"/>
</dbReference>
<dbReference type="PANTHER" id="PTHR12461">
    <property type="entry name" value="HYPOXIA-INDUCIBLE FACTOR 1 ALPHA INHIBITOR-RELATED"/>
    <property type="match status" value="1"/>
</dbReference>
<dbReference type="EMBL" id="JACHOV010000003">
    <property type="protein sequence ID" value="MBB4640608.1"/>
    <property type="molecule type" value="Genomic_DNA"/>
</dbReference>
<name>A0A840HSR6_9SPHN</name>
<feature type="domain" description="JmjC" evidence="1">
    <location>
        <begin position="89"/>
        <end position="253"/>
    </location>
</feature>
<dbReference type="Proteomes" id="UP000575068">
    <property type="component" value="Unassembled WGS sequence"/>
</dbReference>
<reference evidence="2 3" key="1">
    <citation type="submission" date="2020-08" db="EMBL/GenBank/DDBJ databases">
        <title>Genomic Encyclopedia of Type Strains, Phase IV (KMG-IV): sequencing the most valuable type-strain genomes for metagenomic binning, comparative biology and taxonomic classification.</title>
        <authorList>
            <person name="Goeker M."/>
        </authorList>
    </citation>
    <scope>NUCLEOTIDE SEQUENCE [LARGE SCALE GENOMIC DNA]</scope>
    <source>
        <strain evidence="2 3">DSM 7465</strain>
    </source>
</reference>